<keyword evidence="7 10" id="KW-0496">Mitochondrion</keyword>
<evidence type="ECO:0000256" key="9">
    <source>
        <dbReference type="ARBA" id="ARBA00023239"/>
    </source>
</evidence>
<keyword evidence="4 10" id="KW-0479">Metal-binding</keyword>
<evidence type="ECO:0000313" key="12">
    <source>
        <dbReference type="EMBL" id="KAK1767885.1"/>
    </source>
</evidence>
<dbReference type="Pfam" id="PF01265">
    <property type="entry name" value="Cyto_heme_lyase"/>
    <property type="match status" value="1"/>
</dbReference>
<dbReference type="GeneID" id="85308656"/>
<reference evidence="12" key="1">
    <citation type="submission" date="2023-06" db="EMBL/GenBank/DDBJ databases">
        <title>Genome-scale phylogeny and comparative genomics of the fungal order Sordariales.</title>
        <authorList>
            <consortium name="Lawrence Berkeley National Laboratory"/>
            <person name="Hensen N."/>
            <person name="Bonometti L."/>
            <person name="Westerberg I."/>
            <person name="Brannstrom I.O."/>
            <person name="Guillou S."/>
            <person name="Cros-Aarteil S."/>
            <person name="Calhoun S."/>
            <person name="Haridas S."/>
            <person name="Kuo A."/>
            <person name="Mondo S."/>
            <person name="Pangilinan J."/>
            <person name="Riley R."/>
            <person name="Labutti K."/>
            <person name="Andreopoulos B."/>
            <person name="Lipzen A."/>
            <person name="Chen C."/>
            <person name="Yanf M."/>
            <person name="Daum C."/>
            <person name="Ng V."/>
            <person name="Clum A."/>
            <person name="Steindorff A."/>
            <person name="Ohm R."/>
            <person name="Martin F."/>
            <person name="Silar P."/>
            <person name="Natvig D."/>
            <person name="Lalanne C."/>
            <person name="Gautier V."/>
            <person name="Ament-Velasquez S.L."/>
            <person name="Kruys A."/>
            <person name="Hutchinson M.I."/>
            <person name="Powell A.J."/>
            <person name="Barry K."/>
            <person name="Miller A.N."/>
            <person name="Grigoriev I.V."/>
            <person name="Debuchy R."/>
            <person name="Gladieux P."/>
            <person name="Thoren M.H."/>
            <person name="Johannesson H."/>
        </authorList>
    </citation>
    <scope>NUCLEOTIDE SEQUENCE</scope>
    <source>
        <strain evidence="12">8032-3</strain>
    </source>
</reference>
<sequence>MGWFWADTPSPAPASQGPSQAQLPASHPPFGDASPPPACPMHKRTVEALSPSAFQQPSSPPSYDAAAASTGGCPVNHGNQPESQPALKQQSTLSKLNPLNYMFPDLSQARAPHQTVALPTSRDESSIPKGSGDGNWEYPSPQQMYNALLRKGYTDTDATAVESMVAVHNFLNEGAWAEIVEWERRFGGGLARGWEVSRRGEANAPVQLRRLEAREAAEAEQAAPTLVRFQGRPKDMTPRAAMLQVLGWMYPSRFATDPPFDRHDWYVSRNANGQEKQVRYVIDYYAGPPEPTGEPVFYLDVRPAVTPTGAAERLMRWGGDVWWRASGGEVREANKSN</sequence>
<evidence type="ECO:0000256" key="5">
    <source>
        <dbReference type="ARBA" id="ARBA00022792"/>
    </source>
</evidence>
<accession>A0AAJ0C0G9</accession>
<gene>
    <name evidence="12" type="ORF">QBC33DRAFT_491379</name>
</gene>
<evidence type="ECO:0000256" key="4">
    <source>
        <dbReference type="ARBA" id="ARBA00022723"/>
    </source>
</evidence>
<dbReference type="PANTHER" id="PTHR12743">
    <property type="entry name" value="CYTOCHROME C1 HEME LYASE"/>
    <property type="match status" value="1"/>
</dbReference>
<dbReference type="PANTHER" id="PTHR12743:SF3">
    <property type="entry name" value="HOLOCYTOCHROME-C SYNTHASE"/>
    <property type="match status" value="1"/>
</dbReference>
<keyword evidence="5 10" id="KW-0999">Mitochondrion inner membrane</keyword>
<evidence type="ECO:0000256" key="8">
    <source>
        <dbReference type="ARBA" id="ARBA00023136"/>
    </source>
</evidence>
<dbReference type="GO" id="GO:0046872">
    <property type="term" value="F:metal ion binding"/>
    <property type="evidence" value="ECO:0007669"/>
    <property type="project" value="UniProtKB-KW"/>
</dbReference>
<name>A0AAJ0C0G9_9PEZI</name>
<evidence type="ECO:0000256" key="11">
    <source>
        <dbReference type="SAM" id="MobiDB-lite"/>
    </source>
</evidence>
<dbReference type="PROSITE" id="PS00822">
    <property type="entry name" value="CYTO_HEME_LYASE_2"/>
    <property type="match status" value="1"/>
</dbReference>
<evidence type="ECO:0000256" key="1">
    <source>
        <dbReference type="ARBA" id="ARBA00004273"/>
    </source>
</evidence>
<comment type="caution">
    <text evidence="12">The sequence shown here is derived from an EMBL/GenBank/DDBJ whole genome shotgun (WGS) entry which is preliminary data.</text>
</comment>
<keyword evidence="13" id="KW-1185">Reference proteome</keyword>
<dbReference type="Proteomes" id="UP001244011">
    <property type="component" value="Unassembled WGS sequence"/>
</dbReference>
<evidence type="ECO:0000256" key="3">
    <source>
        <dbReference type="ARBA" id="ARBA00022617"/>
    </source>
</evidence>
<dbReference type="AlphaFoldDB" id="A0AAJ0C0G9"/>
<evidence type="ECO:0000256" key="7">
    <source>
        <dbReference type="ARBA" id="ARBA00023128"/>
    </source>
</evidence>
<dbReference type="EMBL" id="MU839007">
    <property type="protein sequence ID" value="KAK1767885.1"/>
    <property type="molecule type" value="Genomic_DNA"/>
</dbReference>
<organism evidence="12 13">
    <name type="scientific">Phialemonium atrogriseum</name>
    <dbReference type="NCBI Taxonomy" id="1093897"/>
    <lineage>
        <taxon>Eukaryota</taxon>
        <taxon>Fungi</taxon>
        <taxon>Dikarya</taxon>
        <taxon>Ascomycota</taxon>
        <taxon>Pezizomycotina</taxon>
        <taxon>Sordariomycetes</taxon>
        <taxon>Sordariomycetidae</taxon>
        <taxon>Cephalothecales</taxon>
        <taxon>Cephalothecaceae</taxon>
        <taxon>Phialemonium</taxon>
    </lineage>
</organism>
<evidence type="ECO:0000256" key="10">
    <source>
        <dbReference type="RuleBase" id="RU363130"/>
    </source>
</evidence>
<dbReference type="EC" id="4.4.1.17" evidence="10"/>
<comment type="catalytic activity">
    <reaction evidence="10">
        <text>holo-[cytochrome c] = apo-[cytochrome c] + heme b</text>
        <dbReference type="Rhea" id="RHEA:22648"/>
        <dbReference type="Rhea" id="RHEA-COMP:10725"/>
        <dbReference type="Rhea" id="RHEA-COMP:10726"/>
        <dbReference type="ChEBI" id="CHEBI:29950"/>
        <dbReference type="ChEBI" id="CHEBI:60344"/>
        <dbReference type="ChEBI" id="CHEBI:83739"/>
        <dbReference type="EC" id="4.4.1.17"/>
    </reaction>
</comment>
<keyword evidence="3 10" id="KW-0349">Heme</keyword>
<comment type="subcellular location">
    <subcellularLocation>
        <location evidence="1 10">Mitochondrion inner membrane</location>
    </subcellularLocation>
</comment>
<evidence type="ECO:0000313" key="13">
    <source>
        <dbReference type="Proteomes" id="UP001244011"/>
    </source>
</evidence>
<feature type="region of interest" description="Disordered" evidence="11">
    <location>
        <begin position="118"/>
        <end position="139"/>
    </location>
</feature>
<feature type="compositionally biased region" description="Polar residues" evidence="11">
    <location>
        <begin position="77"/>
        <end position="90"/>
    </location>
</feature>
<keyword evidence="9 10" id="KW-0456">Lyase</keyword>
<keyword evidence="6 10" id="KW-0408">Iron</keyword>
<keyword evidence="8 10" id="KW-0472">Membrane</keyword>
<comment type="function">
    <text evidence="10">Lyase that catalyzes the covalent linking of the heme group to the cytochrome C apoprotein to produce the mature functional cytochrome.</text>
</comment>
<proteinExistence type="inferred from homology"/>
<dbReference type="GO" id="GO:0005743">
    <property type="term" value="C:mitochondrial inner membrane"/>
    <property type="evidence" value="ECO:0007669"/>
    <property type="project" value="UniProtKB-SubCell"/>
</dbReference>
<feature type="compositionally biased region" description="Low complexity" evidence="11">
    <location>
        <begin position="13"/>
        <end position="25"/>
    </location>
</feature>
<feature type="region of interest" description="Disordered" evidence="11">
    <location>
        <begin position="1"/>
        <end position="90"/>
    </location>
</feature>
<dbReference type="GO" id="GO:0004408">
    <property type="term" value="F:holocytochrome-c synthase activity"/>
    <property type="evidence" value="ECO:0007669"/>
    <property type="project" value="UniProtKB-EC"/>
</dbReference>
<feature type="compositionally biased region" description="Low complexity" evidence="11">
    <location>
        <begin position="50"/>
        <end position="69"/>
    </location>
</feature>
<comment type="similarity">
    <text evidence="2 10">Belongs to the cytochrome c-type heme lyase family.</text>
</comment>
<dbReference type="RefSeq" id="XP_060284098.1">
    <property type="nucleotide sequence ID" value="XM_060425469.1"/>
</dbReference>
<dbReference type="InterPro" id="IPR000511">
    <property type="entry name" value="Holocyt_c/c1_synthase"/>
</dbReference>
<evidence type="ECO:0000256" key="6">
    <source>
        <dbReference type="ARBA" id="ARBA00023004"/>
    </source>
</evidence>
<evidence type="ECO:0000256" key="2">
    <source>
        <dbReference type="ARBA" id="ARBA00007255"/>
    </source>
</evidence>
<protein>
    <recommendedName>
        <fullName evidence="10">Holocytochrome c-type synthase</fullName>
        <ecNumber evidence="10">4.4.1.17</ecNumber>
    </recommendedName>
</protein>